<dbReference type="InterPro" id="IPR025857">
    <property type="entry name" value="MacB_PCD"/>
</dbReference>
<feature type="domain" description="ABC3 transporter permease C-terminal" evidence="8">
    <location>
        <begin position="270"/>
        <end position="377"/>
    </location>
</feature>
<evidence type="ECO:0000313" key="10">
    <source>
        <dbReference type="EMBL" id="MFC4820248.1"/>
    </source>
</evidence>
<comment type="subcellular location">
    <subcellularLocation>
        <location evidence="1">Cell membrane</location>
        <topology evidence="1">Multi-pass membrane protein</topology>
    </subcellularLocation>
</comment>
<dbReference type="InterPro" id="IPR003838">
    <property type="entry name" value="ABC3_permease_C"/>
</dbReference>
<keyword evidence="3 7" id="KW-0812">Transmembrane</keyword>
<keyword evidence="2" id="KW-1003">Cell membrane</keyword>
<feature type="domain" description="MacB-like periplasmic core" evidence="9">
    <location>
        <begin position="434"/>
        <end position="632"/>
    </location>
</feature>
<feature type="transmembrane region" description="Helical" evidence="7">
    <location>
        <begin position="766"/>
        <end position="785"/>
    </location>
</feature>
<feature type="domain" description="MacB-like periplasmic core" evidence="9">
    <location>
        <begin position="23"/>
        <end position="228"/>
    </location>
</feature>
<accession>A0ABV9QSB1</accession>
<keyword evidence="4 7" id="KW-1133">Transmembrane helix</keyword>
<feature type="transmembrane region" description="Helical" evidence="7">
    <location>
        <begin position="403"/>
        <end position="427"/>
    </location>
</feature>
<feature type="domain" description="ABC3 transporter permease C-terminal" evidence="8">
    <location>
        <begin position="680"/>
        <end position="790"/>
    </location>
</feature>
<evidence type="ECO:0000256" key="4">
    <source>
        <dbReference type="ARBA" id="ARBA00022989"/>
    </source>
</evidence>
<proteinExistence type="inferred from homology"/>
<evidence type="ECO:0000256" key="2">
    <source>
        <dbReference type="ARBA" id="ARBA00022475"/>
    </source>
</evidence>
<feature type="transmembrane region" description="Helical" evidence="7">
    <location>
        <begin position="313"/>
        <end position="340"/>
    </location>
</feature>
<protein>
    <submittedName>
        <fullName evidence="10">ADOP family duplicated permease</fullName>
    </submittedName>
</protein>
<feature type="transmembrane region" description="Helical" evidence="7">
    <location>
        <begin position="360"/>
        <end position="382"/>
    </location>
</feature>
<dbReference type="EMBL" id="JBHSHD010000007">
    <property type="protein sequence ID" value="MFC4820248.1"/>
    <property type="molecule type" value="Genomic_DNA"/>
</dbReference>
<keyword evidence="5 7" id="KW-0472">Membrane</keyword>
<evidence type="ECO:0000256" key="6">
    <source>
        <dbReference type="ARBA" id="ARBA00038076"/>
    </source>
</evidence>
<organism evidence="10 11">
    <name type="scientific">Dokdonella ginsengisoli</name>
    <dbReference type="NCBI Taxonomy" id="363846"/>
    <lineage>
        <taxon>Bacteria</taxon>
        <taxon>Pseudomonadati</taxon>
        <taxon>Pseudomonadota</taxon>
        <taxon>Gammaproteobacteria</taxon>
        <taxon>Lysobacterales</taxon>
        <taxon>Rhodanobacteraceae</taxon>
        <taxon>Dokdonella</taxon>
    </lineage>
</organism>
<feature type="transmembrane region" description="Helical" evidence="7">
    <location>
        <begin position="721"/>
        <end position="746"/>
    </location>
</feature>
<dbReference type="RefSeq" id="WP_380020087.1">
    <property type="nucleotide sequence ID" value="NZ_JBHSHD010000007.1"/>
</dbReference>
<reference evidence="11" key="1">
    <citation type="journal article" date="2019" name="Int. J. Syst. Evol. Microbiol.">
        <title>The Global Catalogue of Microorganisms (GCM) 10K type strain sequencing project: providing services to taxonomists for standard genome sequencing and annotation.</title>
        <authorList>
            <consortium name="The Broad Institute Genomics Platform"/>
            <consortium name="The Broad Institute Genome Sequencing Center for Infectious Disease"/>
            <person name="Wu L."/>
            <person name="Ma J."/>
        </authorList>
    </citation>
    <scope>NUCLEOTIDE SEQUENCE [LARGE SCALE GENOMIC DNA]</scope>
    <source>
        <strain evidence="11">CCUG 30340</strain>
    </source>
</reference>
<dbReference type="PANTHER" id="PTHR30572:SF4">
    <property type="entry name" value="ABC TRANSPORTER PERMEASE YTRF"/>
    <property type="match status" value="1"/>
</dbReference>
<dbReference type="Proteomes" id="UP001595886">
    <property type="component" value="Unassembled WGS sequence"/>
</dbReference>
<dbReference type="PANTHER" id="PTHR30572">
    <property type="entry name" value="MEMBRANE COMPONENT OF TRANSPORTER-RELATED"/>
    <property type="match status" value="1"/>
</dbReference>
<evidence type="ECO:0000256" key="3">
    <source>
        <dbReference type="ARBA" id="ARBA00022692"/>
    </source>
</evidence>
<dbReference type="InterPro" id="IPR017800">
    <property type="entry name" value="ADOP"/>
</dbReference>
<dbReference type="NCBIfam" id="TIGR03434">
    <property type="entry name" value="ADOP"/>
    <property type="match status" value="1"/>
</dbReference>
<comment type="caution">
    <text evidence="10">The sequence shown here is derived from an EMBL/GenBank/DDBJ whole genome shotgun (WGS) entry which is preliminary data.</text>
</comment>
<gene>
    <name evidence="10" type="ORF">ACFO6Q_07925</name>
</gene>
<evidence type="ECO:0000256" key="1">
    <source>
        <dbReference type="ARBA" id="ARBA00004651"/>
    </source>
</evidence>
<dbReference type="Pfam" id="PF12704">
    <property type="entry name" value="MacB_PCD"/>
    <property type="match status" value="2"/>
</dbReference>
<evidence type="ECO:0000259" key="8">
    <source>
        <dbReference type="Pfam" id="PF02687"/>
    </source>
</evidence>
<feature type="transmembrane region" description="Helical" evidence="7">
    <location>
        <begin position="675"/>
        <end position="701"/>
    </location>
</feature>
<name>A0ABV9QSB1_9GAMM</name>
<dbReference type="InterPro" id="IPR050250">
    <property type="entry name" value="Macrolide_Exporter_MacB"/>
</dbReference>
<evidence type="ECO:0000256" key="7">
    <source>
        <dbReference type="SAM" id="Phobius"/>
    </source>
</evidence>
<comment type="similarity">
    <text evidence="6">Belongs to the ABC-4 integral membrane protein family.</text>
</comment>
<keyword evidence="11" id="KW-1185">Reference proteome</keyword>
<feature type="transmembrane region" description="Helical" evidence="7">
    <location>
        <begin position="265"/>
        <end position="292"/>
    </location>
</feature>
<evidence type="ECO:0000256" key="5">
    <source>
        <dbReference type="ARBA" id="ARBA00023136"/>
    </source>
</evidence>
<feature type="transmembrane region" description="Helical" evidence="7">
    <location>
        <begin position="20"/>
        <end position="42"/>
    </location>
</feature>
<sequence length="798" mass="83205">MISLQDLRFAVRSLRSHAGTMGFATLTLACGLAAALAILAVVDTLLLRALPYPNAERIVELDELADDGHAMNFAKPNYDDLVANVSAFEATSFYAAWTDTVGKGGEAARSNVVFSGGAFFRTLGAQPQLGRLYDAGERERVVVIGHALWQSLFGGRADALGERLDVAGEPYTVIGVMPAGFAFPEGSAVWMPTTQTDFGPSRTAHNWRAVGLLRSADALAEAQAAANAVATRLKQQYGDQTNAVAFGVTPLAAAVAAPVRGALLVLAGGALLLLLIAISNAFNLLLALAAARGREFAVRSALGASRGRLRRQAFLESLLLSAAAAAIGLLLALAAIRVLVRLAGGTLPRAAEIGLSPGTLAAAAIGAVLIAAVLSFTQTAGGSQLAQRLRESGRGQTDGRRHLWTRSGLLVAQTALTTALLVGAGLLTRSFVGLLAVNPGFDLDGAINVQLSFPGTRDAQQDAAMLQRIADVTEQIRRLPGVSAVGGVNALPLTGDGANGAFWDAGVKEIGGNMPPQLGYAEFRVAGADYFDAAGIRLLQGRKFDSRDRADGEHVALVSEAVARQTWPGRDPIGQRIQYGNMDGDVRPLTVIGVVGDVHERRLERAPAGAVYVNLEQRPKSLGDLNLVVRTGVALGAMLPSLRSVLDRSAADLPHSLRPLAELRVTATQQRRFNLVLLGSFALVALVLASSGLYGLMAFAVGRRENEFALRQALGASRRSIAQLVLGSGLRTGGLGVAIGLVLSLAGAQLLRGLLYGVPANDPLTLLGVSALLLATILLACLLPARRACAVAPREALG</sequence>
<feature type="transmembrane region" description="Helical" evidence="7">
    <location>
        <begin position="241"/>
        <end position="259"/>
    </location>
</feature>
<evidence type="ECO:0000313" key="11">
    <source>
        <dbReference type="Proteomes" id="UP001595886"/>
    </source>
</evidence>
<dbReference type="Pfam" id="PF02687">
    <property type="entry name" value="FtsX"/>
    <property type="match status" value="2"/>
</dbReference>
<evidence type="ECO:0000259" key="9">
    <source>
        <dbReference type="Pfam" id="PF12704"/>
    </source>
</evidence>